<dbReference type="GO" id="GO:0036503">
    <property type="term" value="P:ERAD pathway"/>
    <property type="evidence" value="ECO:0007669"/>
    <property type="project" value="TreeGrafter"/>
</dbReference>
<dbReference type="HOGENOM" id="CLU_1311393_0_0_1"/>
<keyword evidence="4" id="KW-1185">Reference proteome</keyword>
<dbReference type="SMART" id="SM00166">
    <property type="entry name" value="UBX"/>
    <property type="match status" value="1"/>
</dbReference>
<feature type="domain" description="UBX" evidence="2">
    <location>
        <begin position="130"/>
        <end position="207"/>
    </location>
</feature>
<dbReference type="EMBL" id="CAQQ02392105">
    <property type="status" value="NOT_ANNOTATED_CDS"/>
    <property type="molecule type" value="Genomic_DNA"/>
</dbReference>
<evidence type="ECO:0000259" key="2">
    <source>
        <dbReference type="PROSITE" id="PS50033"/>
    </source>
</evidence>
<dbReference type="Gene3D" id="3.10.20.90">
    <property type="entry name" value="Phosphatidylinositol 3-kinase Catalytic Subunit, Chain A, domain 1"/>
    <property type="match status" value="1"/>
</dbReference>
<reference evidence="3" key="2">
    <citation type="submission" date="2015-06" db="UniProtKB">
        <authorList>
            <consortium name="EnsemblMetazoa"/>
        </authorList>
    </citation>
    <scope>IDENTIFICATION</scope>
</reference>
<sequence>MPMDKLPAILIIGKTRVFGRSACEVLFVIHGNVGIDDFLSRLMESVEVYSTHIRDEIQEENERAARDQDIAYQETLQIDMAKEEAKQQKERALAAERHRLESEKAEQEAQKEKLRKMAEDSLPKEPDSSITTGVTDIRVRDPNGGIVHRKFFVTDQLQDLLNFVASKGYLISEYKVISSWPRRDLTTLDSKSTLEQLKLYPQEMVTVEER</sequence>
<dbReference type="InterPro" id="IPR050730">
    <property type="entry name" value="UBX_domain-protein"/>
</dbReference>
<feature type="compositionally biased region" description="Basic and acidic residues" evidence="1">
    <location>
        <begin position="87"/>
        <end position="127"/>
    </location>
</feature>
<dbReference type="SUPFAM" id="SSF54236">
    <property type="entry name" value="Ubiquitin-like"/>
    <property type="match status" value="1"/>
</dbReference>
<dbReference type="GO" id="GO:0005634">
    <property type="term" value="C:nucleus"/>
    <property type="evidence" value="ECO:0007669"/>
    <property type="project" value="TreeGrafter"/>
</dbReference>
<dbReference type="InterPro" id="IPR029071">
    <property type="entry name" value="Ubiquitin-like_domsf"/>
</dbReference>
<evidence type="ECO:0000256" key="1">
    <source>
        <dbReference type="SAM" id="MobiDB-lite"/>
    </source>
</evidence>
<name>T1GST4_MEGSC</name>
<dbReference type="AlphaFoldDB" id="T1GST4"/>
<dbReference type="OMA" id="VNCAPEW"/>
<dbReference type="CDD" id="cd01771">
    <property type="entry name" value="UBX_UBXN3A"/>
    <property type="match status" value="1"/>
</dbReference>
<accession>T1GST4</accession>
<dbReference type="Pfam" id="PF00789">
    <property type="entry name" value="UBX"/>
    <property type="match status" value="1"/>
</dbReference>
<dbReference type="InterPro" id="IPR033043">
    <property type="entry name" value="FAF1-like_UBX"/>
</dbReference>
<dbReference type="PANTHER" id="PTHR23322:SF96">
    <property type="entry name" value="FAS-ASSOCIATED FACTOR 1"/>
    <property type="match status" value="1"/>
</dbReference>
<dbReference type="Proteomes" id="UP000015102">
    <property type="component" value="Unassembled WGS sequence"/>
</dbReference>
<feature type="region of interest" description="Disordered" evidence="1">
    <location>
        <begin position="87"/>
        <end position="131"/>
    </location>
</feature>
<evidence type="ECO:0000313" key="4">
    <source>
        <dbReference type="Proteomes" id="UP000015102"/>
    </source>
</evidence>
<dbReference type="GO" id="GO:0043130">
    <property type="term" value="F:ubiquitin binding"/>
    <property type="evidence" value="ECO:0007669"/>
    <property type="project" value="TreeGrafter"/>
</dbReference>
<dbReference type="PROSITE" id="PS50033">
    <property type="entry name" value="UBX"/>
    <property type="match status" value="1"/>
</dbReference>
<proteinExistence type="predicted"/>
<protein>
    <recommendedName>
        <fullName evidence="2">UBX domain-containing protein</fullName>
    </recommendedName>
</protein>
<evidence type="ECO:0000313" key="3">
    <source>
        <dbReference type="EnsemblMetazoa" id="MESCA006745-PA"/>
    </source>
</evidence>
<dbReference type="EnsemblMetazoa" id="MESCA006745-RA">
    <property type="protein sequence ID" value="MESCA006745-PA"/>
    <property type="gene ID" value="MESCA006745"/>
</dbReference>
<dbReference type="PANTHER" id="PTHR23322">
    <property type="entry name" value="FAS-ASSOCIATED PROTEIN"/>
    <property type="match status" value="1"/>
</dbReference>
<reference evidence="4" key="1">
    <citation type="submission" date="2013-02" db="EMBL/GenBank/DDBJ databases">
        <authorList>
            <person name="Hughes D."/>
        </authorList>
    </citation>
    <scope>NUCLEOTIDE SEQUENCE</scope>
    <source>
        <strain>Durham</strain>
        <strain evidence="4">NC isolate 2 -- Noor lab</strain>
    </source>
</reference>
<organism evidence="3 4">
    <name type="scientific">Megaselia scalaris</name>
    <name type="common">Humpbacked fly</name>
    <name type="synonym">Phora scalaris</name>
    <dbReference type="NCBI Taxonomy" id="36166"/>
    <lineage>
        <taxon>Eukaryota</taxon>
        <taxon>Metazoa</taxon>
        <taxon>Ecdysozoa</taxon>
        <taxon>Arthropoda</taxon>
        <taxon>Hexapoda</taxon>
        <taxon>Insecta</taxon>
        <taxon>Pterygota</taxon>
        <taxon>Neoptera</taxon>
        <taxon>Endopterygota</taxon>
        <taxon>Diptera</taxon>
        <taxon>Brachycera</taxon>
        <taxon>Muscomorpha</taxon>
        <taxon>Platypezoidea</taxon>
        <taxon>Phoridae</taxon>
        <taxon>Megaseliini</taxon>
        <taxon>Megaselia</taxon>
    </lineage>
</organism>
<dbReference type="InterPro" id="IPR001012">
    <property type="entry name" value="UBX_dom"/>
</dbReference>
<dbReference type="GO" id="GO:0005783">
    <property type="term" value="C:endoplasmic reticulum"/>
    <property type="evidence" value="ECO:0007669"/>
    <property type="project" value="TreeGrafter"/>
</dbReference>
<dbReference type="STRING" id="36166.T1GST4"/>